<sequence length="406" mass="45191">MPGGPAMVWRETGIMEERLKFVAACLSGEETMAGLCALYGISRKTGYKWLRRFQLRGPAGLEDLPRAPLNHGRATAAELVERIVAEKEAHPLWGPKKIVARLARQDPATAWPSASTAGAILNRHGLVGRRRARWKGAGNGPWPEPAMPNAVWTGDHKGWFTTRDGWRCEPLTVMDVKSRYLLALEATGSTGDEEAWPVFERLFDEHGLPDRIRTDNGPPFAAAGVTGLTPLSLRFVRLGITLERIAPGKPQQNGKHERFHLTMLPLAKAPAADRAAQAEAFEAFRREYNEERPHETLGMDTPAEHYRASTRKMPVSPPEPDYPAEAAVRKVRHNGAVKWQGAEIYVSATLVGEVVAIEETESGEWTMRFYAHRLGFIDEKRGRLVRKTVLQPRPAVGLADELREEL</sequence>
<protein>
    <submittedName>
        <fullName evidence="2">Transposase for insertion sequence NGRIS-10</fullName>
    </submittedName>
</protein>
<name>C3MFL8_SINFN</name>
<evidence type="ECO:0000313" key="2">
    <source>
        <dbReference type="EMBL" id="ACP26075.1"/>
    </source>
</evidence>
<dbReference type="PATRIC" id="fig|394.7.peg.5134"/>
<evidence type="ECO:0000313" key="3">
    <source>
        <dbReference type="Proteomes" id="UP000001054"/>
    </source>
</evidence>
<dbReference type="GO" id="GO:0003676">
    <property type="term" value="F:nucleic acid binding"/>
    <property type="evidence" value="ECO:0007669"/>
    <property type="project" value="InterPro"/>
</dbReference>
<dbReference type="Proteomes" id="UP000001054">
    <property type="component" value="Chromosome"/>
</dbReference>
<dbReference type="InterPro" id="IPR001584">
    <property type="entry name" value="Integrase_cat-core"/>
</dbReference>
<dbReference type="GO" id="GO:0015074">
    <property type="term" value="P:DNA integration"/>
    <property type="evidence" value="ECO:0007669"/>
    <property type="project" value="InterPro"/>
</dbReference>
<dbReference type="InterPro" id="IPR012337">
    <property type="entry name" value="RNaseH-like_sf"/>
</dbReference>
<dbReference type="AlphaFoldDB" id="C3MFL8"/>
<evidence type="ECO:0000259" key="1">
    <source>
        <dbReference type="PROSITE" id="PS50994"/>
    </source>
</evidence>
<dbReference type="InterPro" id="IPR009057">
    <property type="entry name" value="Homeodomain-like_sf"/>
</dbReference>
<dbReference type="STRING" id="394.NGR_c23160"/>
<dbReference type="HOGENOM" id="CLU_027402_15_3_5"/>
<organism evidence="2 3">
    <name type="scientific">Sinorhizobium fredii (strain NBRC 101917 / NGR234)</name>
    <dbReference type="NCBI Taxonomy" id="394"/>
    <lineage>
        <taxon>Bacteria</taxon>
        <taxon>Pseudomonadati</taxon>
        <taxon>Pseudomonadota</taxon>
        <taxon>Alphaproteobacteria</taxon>
        <taxon>Hyphomicrobiales</taxon>
        <taxon>Rhizobiaceae</taxon>
        <taxon>Sinorhizobium/Ensifer group</taxon>
        <taxon>Sinorhizobium</taxon>
    </lineage>
</organism>
<dbReference type="KEGG" id="rhi:NGR_c23160"/>
<keyword evidence="3" id="KW-1185">Reference proteome</keyword>
<reference evidence="2 3" key="1">
    <citation type="journal article" date="2009" name="Appl. Environ. Microbiol.">
        <title>Rhizobium sp. strain NGR234 possesses a remarkable number of secretion systems.</title>
        <authorList>
            <person name="Schmeisser C."/>
            <person name="Liesegang H."/>
            <person name="Krysciak D."/>
            <person name="Bakkou N."/>
            <person name="Le Quere A."/>
            <person name="Wollherr A."/>
            <person name="Heinemeyer I."/>
            <person name="Morgenstern B."/>
            <person name="Pommerening-Roeser A."/>
            <person name="Flores M."/>
            <person name="Palacios R."/>
            <person name="Brenner S."/>
            <person name="Gottschalk G."/>
            <person name="Schmitz R.A."/>
            <person name="Broughton W.J."/>
            <person name="Perret X."/>
            <person name="Strittmatter A.W."/>
            <person name="Streit W.R."/>
        </authorList>
    </citation>
    <scope>NUCLEOTIDE SEQUENCE [LARGE SCALE GENOMIC DNA]</scope>
    <source>
        <strain evidence="3">NBRC 101917 / NGR234</strain>
    </source>
</reference>
<gene>
    <name evidence="2" type="ordered locus">NGR_c23160</name>
</gene>
<dbReference type="OrthoDB" id="9803878at2"/>
<dbReference type="PANTHER" id="PTHR47515:SF2">
    <property type="entry name" value="INTEGRASE CORE DOMAIN PROTEIN"/>
    <property type="match status" value="1"/>
</dbReference>
<dbReference type="PANTHER" id="PTHR47515">
    <property type="entry name" value="LOW CALCIUM RESPONSE LOCUS PROTEIN T"/>
    <property type="match status" value="1"/>
</dbReference>
<dbReference type="Gene3D" id="3.30.420.10">
    <property type="entry name" value="Ribonuclease H-like superfamily/Ribonuclease H"/>
    <property type="match status" value="1"/>
</dbReference>
<dbReference type="SUPFAM" id="SSF46689">
    <property type="entry name" value="Homeodomain-like"/>
    <property type="match status" value="1"/>
</dbReference>
<dbReference type="Pfam" id="PF13565">
    <property type="entry name" value="HTH_32"/>
    <property type="match status" value="1"/>
</dbReference>
<dbReference type="eggNOG" id="COG2801">
    <property type="taxonomic scope" value="Bacteria"/>
</dbReference>
<dbReference type="SUPFAM" id="SSF53098">
    <property type="entry name" value="Ribonuclease H-like"/>
    <property type="match status" value="1"/>
</dbReference>
<feature type="domain" description="Integrase catalytic" evidence="1">
    <location>
        <begin position="144"/>
        <end position="310"/>
    </location>
</feature>
<accession>C3MFL8</accession>
<proteinExistence type="predicted"/>
<dbReference type="InterPro" id="IPR036397">
    <property type="entry name" value="RNaseH_sf"/>
</dbReference>
<dbReference type="PROSITE" id="PS50994">
    <property type="entry name" value="INTEGRASE"/>
    <property type="match status" value="1"/>
</dbReference>
<dbReference type="Pfam" id="PF13683">
    <property type="entry name" value="rve_3"/>
    <property type="match status" value="1"/>
</dbReference>
<dbReference type="EMBL" id="CP001389">
    <property type="protein sequence ID" value="ACP26075.1"/>
    <property type="molecule type" value="Genomic_DNA"/>
</dbReference>